<evidence type="ECO:0000256" key="3">
    <source>
        <dbReference type="ARBA" id="ARBA00022691"/>
    </source>
</evidence>
<accession>A0ABW3G143</accession>
<evidence type="ECO:0000256" key="2">
    <source>
        <dbReference type="ARBA" id="ARBA00022679"/>
    </source>
</evidence>
<protein>
    <submittedName>
        <fullName evidence="5">Class I SAM-dependent methyltransferase</fullName>
        <ecNumber evidence="5">2.1.1.222</ecNumber>
        <ecNumber evidence="5">2.1.1.64</ecNumber>
    </submittedName>
</protein>
<dbReference type="InterPro" id="IPR029063">
    <property type="entry name" value="SAM-dependent_MTases_sf"/>
</dbReference>
<keyword evidence="6" id="KW-1185">Reference proteome</keyword>
<dbReference type="PANTHER" id="PTHR43464:SF19">
    <property type="entry name" value="UBIQUINONE BIOSYNTHESIS O-METHYLTRANSFERASE, MITOCHONDRIAL"/>
    <property type="match status" value="1"/>
</dbReference>
<evidence type="ECO:0000313" key="6">
    <source>
        <dbReference type="Proteomes" id="UP001597018"/>
    </source>
</evidence>
<keyword evidence="2 5" id="KW-0808">Transferase</keyword>
<dbReference type="RefSeq" id="WP_263247557.1">
    <property type="nucleotide sequence ID" value="NZ_BAABLT010000038.1"/>
</dbReference>
<keyword evidence="1 5" id="KW-0489">Methyltransferase</keyword>
<evidence type="ECO:0000256" key="1">
    <source>
        <dbReference type="ARBA" id="ARBA00022603"/>
    </source>
</evidence>
<evidence type="ECO:0000313" key="5">
    <source>
        <dbReference type="EMBL" id="MFD0922760.1"/>
    </source>
</evidence>
<organism evidence="5 6">
    <name type="scientific">Saccharopolyspora rosea</name>
    <dbReference type="NCBI Taxonomy" id="524884"/>
    <lineage>
        <taxon>Bacteria</taxon>
        <taxon>Bacillati</taxon>
        <taxon>Actinomycetota</taxon>
        <taxon>Actinomycetes</taxon>
        <taxon>Pseudonocardiales</taxon>
        <taxon>Pseudonocardiaceae</taxon>
        <taxon>Saccharopolyspora</taxon>
    </lineage>
</organism>
<dbReference type="EC" id="2.1.1.222" evidence="5"/>
<reference evidence="6" key="1">
    <citation type="journal article" date="2019" name="Int. J. Syst. Evol. Microbiol.">
        <title>The Global Catalogue of Microorganisms (GCM) 10K type strain sequencing project: providing services to taxonomists for standard genome sequencing and annotation.</title>
        <authorList>
            <consortium name="The Broad Institute Genomics Platform"/>
            <consortium name="The Broad Institute Genome Sequencing Center for Infectious Disease"/>
            <person name="Wu L."/>
            <person name="Ma J."/>
        </authorList>
    </citation>
    <scope>NUCLEOTIDE SEQUENCE [LARGE SCALE GENOMIC DNA]</scope>
    <source>
        <strain evidence="6">CCUG 56401</strain>
    </source>
</reference>
<dbReference type="GO" id="GO:0032259">
    <property type="term" value="P:methylation"/>
    <property type="evidence" value="ECO:0007669"/>
    <property type="project" value="UniProtKB-KW"/>
</dbReference>
<dbReference type="InterPro" id="IPR041698">
    <property type="entry name" value="Methyltransf_25"/>
</dbReference>
<name>A0ABW3G143_9PSEU</name>
<gene>
    <name evidence="5" type="ORF">ACFQ16_23690</name>
</gene>
<dbReference type="Proteomes" id="UP001597018">
    <property type="component" value="Unassembled WGS sequence"/>
</dbReference>
<dbReference type="Gene3D" id="3.40.50.150">
    <property type="entry name" value="Vaccinia Virus protein VP39"/>
    <property type="match status" value="1"/>
</dbReference>
<comment type="caution">
    <text evidence="5">The sequence shown here is derived from an EMBL/GenBank/DDBJ whole genome shotgun (WGS) entry which is preliminary data.</text>
</comment>
<dbReference type="EC" id="2.1.1.64" evidence="5"/>
<dbReference type="EMBL" id="JBHTIW010000024">
    <property type="protein sequence ID" value="MFD0922760.1"/>
    <property type="molecule type" value="Genomic_DNA"/>
</dbReference>
<evidence type="ECO:0000259" key="4">
    <source>
        <dbReference type="Pfam" id="PF13649"/>
    </source>
</evidence>
<dbReference type="CDD" id="cd02440">
    <property type="entry name" value="AdoMet_MTases"/>
    <property type="match status" value="1"/>
</dbReference>
<dbReference type="PANTHER" id="PTHR43464">
    <property type="entry name" value="METHYLTRANSFERASE"/>
    <property type="match status" value="1"/>
</dbReference>
<sequence length="265" mass="28617">MNSTTTSTRPPRMTLPETYGYVYRLVVEHDRDPGGVQLVYEADTGHSWTEDASFYFSSPEHWWPSEVQGCRWASGRVLDIGCGAGRHALALAASGHEVVGLEPSPDAVAAARRLGVDARVGDLADLPADLGTFDTFLLLGSGLELFGAVPDPQAVLRSLAALANPGARIVGNMALPPPDVPSGTAARQERYRMRVEHGDVRTEWSDWDTIALLRPDDLAALAARSPWTLERIERSAVTAWRAPGTAAQHGDAAPEAYLALLRLTR</sequence>
<feature type="domain" description="Methyltransferase" evidence="4">
    <location>
        <begin position="77"/>
        <end position="166"/>
    </location>
</feature>
<dbReference type="GO" id="GO:0061542">
    <property type="term" value="F:3-demethylubiquinol 3-O-methyltransferase activity"/>
    <property type="evidence" value="ECO:0007669"/>
    <property type="project" value="UniProtKB-EC"/>
</dbReference>
<proteinExistence type="predicted"/>
<dbReference type="Pfam" id="PF13649">
    <property type="entry name" value="Methyltransf_25"/>
    <property type="match status" value="1"/>
</dbReference>
<dbReference type="GO" id="GO:0102208">
    <property type="term" value="F:2-polyprenyl-6-hydroxyphenol methylase activity"/>
    <property type="evidence" value="ECO:0007669"/>
    <property type="project" value="UniProtKB-EC"/>
</dbReference>
<keyword evidence="3" id="KW-0949">S-adenosyl-L-methionine</keyword>
<dbReference type="SUPFAM" id="SSF53335">
    <property type="entry name" value="S-adenosyl-L-methionine-dependent methyltransferases"/>
    <property type="match status" value="1"/>
</dbReference>